<dbReference type="Proteomes" id="UP001600424">
    <property type="component" value="Unassembled WGS sequence"/>
</dbReference>
<keyword evidence="3" id="KW-1185">Reference proteome</keyword>
<dbReference type="PROSITE" id="PS50043">
    <property type="entry name" value="HTH_LUXR_2"/>
    <property type="match status" value="1"/>
</dbReference>
<dbReference type="Pfam" id="PF00196">
    <property type="entry name" value="GerE"/>
    <property type="match status" value="1"/>
</dbReference>
<accession>A0ABW6ISC4</accession>
<proteinExistence type="predicted"/>
<dbReference type="InterPro" id="IPR036388">
    <property type="entry name" value="WH-like_DNA-bd_sf"/>
</dbReference>
<dbReference type="InterPro" id="IPR000792">
    <property type="entry name" value="Tscrpt_reg_LuxR_C"/>
</dbReference>
<evidence type="ECO:0000259" key="1">
    <source>
        <dbReference type="PROSITE" id="PS50043"/>
    </source>
</evidence>
<dbReference type="InterPro" id="IPR051797">
    <property type="entry name" value="TrmB-like"/>
</dbReference>
<dbReference type="PANTHER" id="PTHR34293">
    <property type="entry name" value="HTH-TYPE TRANSCRIPTIONAL REGULATOR TRMBL2"/>
    <property type="match status" value="1"/>
</dbReference>
<dbReference type="RefSeq" id="WP_386257885.1">
    <property type="nucleotide sequence ID" value="NZ_JBHTRV010000007.1"/>
</dbReference>
<dbReference type="Gene3D" id="1.10.10.10">
    <property type="entry name" value="Winged helix-like DNA-binding domain superfamily/Winged helix DNA-binding domain"/>
    <property type="match status" value="1"/>
</dbReference>
<dbReference type="CDD" id="cd06170">
    <property type="entry name" value="LuxR_C_like"/>
    <property type="match status" value="1"/>
</dbReference>
<reference evidence="2 3" key="1">
    <citation type="submission" date="2024-09" db="EMBL/GenBank/DDBJ databases">
        <title>The Natural Products Discovery Center: Release of the First 8490 Sequenced Strains for Exploring Actinobacteria Biosynthetic Diversity.</title>
        <authorList>
            <person name="Kalkreuter E."/>
            <person name="Kautsar S.A."/>
            <person name="Yang D."/>
            <person name="Bader C.D."/>
            <person name="Teijaro C.N."/>
            <person name="Fluegel L."/>
            <person name="Davis C.M."/>
            <person name="Simpson J.R."/>
            <person name="Lauterbach L."/>
            <person name="Steele A.D."/>
            <person name="Gui C."/>
            <person name="Meng S."/>
            <person name="Li G."/>
            <person name="Viehrig K."/>
            <person name="Ye F."/>
            <person name="Su P."/>
            <person name="Kiefer A.F."/>
            <person name="Nichols A."/>
            <person name="Cepeda A.J."/>
            <person name="Yan W."/>
            <person name="Fan B."/>
            <person name="Jiang Y."/>
            <person name="Adhikari A."/>
            <person name="Zheng C.-J."/>
            <person name="Schuster L."/>
            <person name="Cowan T.M."/>
            <person name="Smanski M.J."/>
            <person name="Chevrette M.G."/>
            <person name="De Carvalho L.P.S."/>
            <person name="Shen B."/>
        </authorList>
    </citation>
    <scope>NUCLEOTIDE SEQUENCE [LARGE SCALE GENOMIC DNA]</scope>
    <source>
        <strain evidence="2 3">NPDC056472</strain>
    </source>
</reference>
<evidence type="ECO:0000313" key="2">
    <source>
        <dbReference type="EMBL" id="MFE5980523.1"/>
    </source>
</evidence>
<dbReference type="PRINTS" id="PR00038">
    <property type="entry name" value="HTHLUXR"/>
</dbReference>
<organism evidence="2 3">
    <name type="scientific">Streptomyces wedmorensis</name>
    <dbReference type="NCBI Taxonomy" id="43759"/>
    <lineage>
        <taxon>Bacteria</taxon>
        <taxon>Bacillati</taxon>
        <taxon>Actinomycetota</taxon>
        <taxon>Actinomycetes</taxon>
        <taxon>Kitasatosporales</taxon>
        <taxon>Streptomycetaceae</taxon>
        <taxon>Streptomyces</taxon>
    </lineage>
</organism>
<gene>
    <name evidence="2" type="ORF">ACFQ63_12520</name>
</gene>
<dbReference type="PANTHER" id="PTHR34293:SF1">
    <property type="entry name" value="HTH-TYPE TRANSCRIPTIONAL REGULATOR TRMBL2"/>
    <property type="match status" value="1"/>
</dbReference>
<dbReference type="InterPro" id="IPR016032">
    <property type="entry name" value="Sig_transdc_resp-reg_C-effctor"/>
</dbReference>
<comment type="caution">
    <text evidence="2">The sequence shown here is derived from an EMBL/GenBank/DDBJ whole genome shotgun (WGS) entry which is preliminary data.</text>
</comment>
<dbReference type="SUPFAM" id="SSF46894">
    <property type="entry name" value="C-terminal effector domain of the bipartite response regulators"/>
    <property type="match status" value="1"/>
</dbReference>
<feature type="domain" description="HTH luxR-type" evidence="1">
    <location>
        <begin position="268"/>
        <end position="333"/>
    </location>
</feature>
<evidence type="ECO:0000313" key="3">
    <source>
        <dbReference type="Proteomes" id="UP001600424"/>
    </source>
</evidence>
<name>A0ABW6ISC4_STRWE</name>
<sequence>MPNGEAVVEELGLGLDRLAEHTYRLMLAEPDITVDGLAERTGSGSAEVRAAMDRLAALSLLRAPADGGDPTLVVDPEYGLEALLSSQQAELLEHQHRIERNRAAATALIAKFAHLHVPRTHPDLEHLGDLEAVRARLAEVTANVGDELLAFCPGGAQTEDNLEASKPLDAGLLERGVRIRTLYVDSVRHHAPSVAYAKWLNARGGQTRTVAALPLRMIIADREMALVPVNPENSAEGAVLMRGPGTVAALCALFDHLWITGTPLIEALPGVGDDLGRQEREVLRLLAQGLTDEAVAVRLGVSLRTTRRVTAKLMDRLGAKSRFQAGLRAGELGLL</sequence>
<protein>
    <submittedName>
        <fullName evidence="2">LuxR C-terminal-related transcriptional regulator</fullName>
    </submittedName>
</protein>
<dbReference type="EMBL" id="JBHTRV010000007">
    <property type="protein sequence ID" value="MFE5980523.1"/>
    <property type="molecule type" value="Genomic_DNA"/>
</dbReference>
<dbReference type="SMART" id="SM00421">
    <property type="entry name" value="HTH_LUXR"/>
    <property type="match status" value="1"/>
</dbReference>